<evidence type="ECO:0000313" key="9">
    <source>
        <dbReference type="Proteomes" id="UP000291116"/>
    </source>
</evidence>
<dbReference type="GO" id="GO:0005737">
    <property type="term" value="C:cytoplasm"/>
    <property type="evidence" value="ECO:0007669"/>
    <property type="project" value="TreeGrafter"/>
</dbReference>
<keyword evidence="9" id="KW-1185">Reference proteome</keyword>
<dbReference type="AlphaFoldDB" id="A0A448ZR03"/>
<evidence type="ECO:0000256" key="3">
    <source>
        <dbReference type="ARBA" id="ARBA00022692"/>
    </source>
</evidence>
<evidence type="ECO:0000256" key="7">
    <source>
        <dbReference type="SAM" id="MobiDB-lite"/>
    </source>
</evidence>
<dbReference type="OrthoDB" id="430207at2759"/>
<comment type="subcellular location">
    <subcellularLocation>
        <location evidence="1">Membrane</location>
        <topology evidence="1">Multi-pass membrane protein</topology>
    </subcellularLocation>
</comment>
<comment type="similarity">
    <text evidence="2 6">Belongs to the peroxisomal membrane protein PXMP2/4 family.</text>
</comment>
<sequence>MMAVRHRAVALGGKRMAASKAPVPFRSPILRGSGGGFSTSASPPPPASFFGRMWASYTEALIARPLLVKGGAASLIFLVSDSATQRLMNGPEAEWDGSRALSGAGFGVVATCWLHYWWGFLEVVVNKRLPTGAYGQNKFVNALGKVVADQLVGAPLYIYSYYCVTHFGKEWMAIREGAAGTDDDDTGPDGGEAAEPSGDSLSSAVSLMKDTSDRALEMLPDTLLRHWTLWPIVHTLNFYYNPIHHRVLVQNIVLIFWSGYLSHLNNGGLDLVTPEKEVDMVVEKHQAEKRA</sequence>
<dbReference type="PANTHER" id="PTHR11266">
    <property type="entry name" value="PEROXISOMAL MEMBRANE PROTEIN 2, PXMP2 MPV17"/>
    <property type="match status" value="1"/>
</dbReference>
<evidence type="ECO:0000256" key="5">
    <source>
        <dbReference type="ARBA" id="ARBA00023136"/>
    </source>
</evidence>
<evidence type="ECO:0008006" key="10">
    <source>
        <dbReference type="Google" id="ProtNLM"/>
    </source>
</evidence>
<dbReference type="InterPro" id="IPR007248">
    <property type="entry name" value="Mpv17_PMP22"/>
</dbReference>
<feature type="region of interest" description="Disordered" evidence="7">
    <location>
        <begin position="178"/>
        <end position="200"/>
    </location>
</feature>
<name>A0A448ZR03_9STRA</name>
<accession>A0A448ZR03</accession>
<evidence type="ECO:0000313" key="8">
    <source>
        <dbReference type="EMBL" id="VEU44485.1"/>
    </source>
</evidence>
<dbReference type="Proteomes" id="UP000291116">
    <property type="component" value="Unassembled WGS sequence"/>
</dbReference>
<keyword evidence="3" id="KW-0812">Transmembrane</keyword>
<dbReference type="GO" id="GO:0016020">
    <property type="term" value="C:membrane"/>
    <property type="evidence" value="ECO:0007669"/>
    <property type="project" value="UniProtKB-SubCell"/>
</dbReference>
<dbReference type="Pfam" id="PF04117">
    <property type="entry name" value="Mpv17_PMP22"/>
    <property type="match status" value="1"/>
</dbReference>
<keyword evidence="5" id="KW-0472">Membrane</keyword>
<evidence type="ECO:0000256" key="2">
    <source>
        <dbReference type="ARBA" id="ARBA00006824"/>
    </source>
</evidence>
<gene>
    <name evidence="8" type="ORF">PSNMU_V1.4_AUG-EV-PASAV3_0116410</name>
</gene>
<organism evidence="8 9">
    <name type="scientific">Pseudo-nitzschia multistriata</name>
    <dbReference type="NCBI Taxonomy" id="183589"/>
    <lineage>
        <taxon>Eukaryota</taxon>
        <taxon>Sar</taxon>
        <taxon>Stramenopiles</taxon>
        <taxon>Ochrophyta</taxon>
        <taxon>Bacillariophyta</taxon>
        <taxon>Bacillariophyceae</taxon>
        <taxon>Bacillariophycidae</taxon>
        <taxon>Bacillariales</taxon>
        <taxon>Bacillariaceae</taxon>
        <taxon>Pseudo-nitzschia</taxon>
    </lineage>
</organism>
<reference evidence="8 9" key="1">
    <citation type="submission" date="2019-01" db="EMBL/GenBank/DDBJ databases">
        <authorList>
            <person name="Ferrante I. M."/>
        </authorList>
    </citation>
    <scope>NUCLEOTIDE SEQUENCE [LARGE SCALE GENOMIC DNA]</scope>
    <source>
        <strain evidence="8 9">B856</strain>
    </source>
</reference>
<keyword evidence="4" id="KW-1133">Transmembrane helix</keyword>
<evidence type="ECO:0000256" key="1">
    <source>
        <dbReference type="ARBA" id="ARBA00004141"/>
    </source>
</evidence>
<protein>
    <recommendedName>
        <fullName evidence="10">Mpv17/PMP22 family protein</fullName>
    </recommendedName>
</protein>
<dbReference type="EMBL" id="CAACVS010000647">
    <property type="protein sequence ID" value="VEU44485.1"/>
    <property type="molecule type" value="Genomic_DNA"/>
</dbReference>
<evidence type="ECO:0000256" key="4">
    <source>
        <dbReference type="ARBA" id="ARBA00022989"/>
    </source>
</evidence>
<evidence type="ECO:0000256" key="6">
    <source>
        <dbReference type="RuleBase" id="RU363053"/>
    </source>
</evidence>
<proteinExistence type="inferred from homology"/>